<dbReference type="GO" id="GO:0002098">
    <property type="term" value="P:tRNA wobble uridine modification"/>
    <property type="evidence" value="ECO:0007669"/>
    <property type="project" value="TreeGrafter"/>
</dbReference>
<keyword evidence="7 10" id="KW-0460">Magnesium</keyword>
<dbReference type="GO" id="GO:0005829">
    <property type="term" value="C:cytosol"/>
    <property type="evidence" value="ECO:0007669"/>
    <property type="project" value="TreeGrafter"/>
</dbReference>
<evidence type="ECO:0000256" key="2">
    <source>
        <dbReference type="ARBA" id="ARBA00022490"/>
    </source>
</evidence>
<dbReference type="HAMAP" id="MF_00379">
    <property type="entry name" value="GTPase_MnmE"/>
    <property type="match status" value="1"/>
</dbReference>
<feature type="binding site" evidence="10">
    <location>
        <position position="99"/>
    </location>
    <ligand>
        <name>(6S)-5-formyl-5,6,7,8-tetrahydrofolate</name>
        <dbReference type="ChEBI" id="CHEBI:57457"/>
    </ligand>
</feature>
<keyword evidence="9 10" id="KW-0342">GTP-binding</keyword>
<comment type="subcellular location">
    <subcellularLocation>
        <location evidence="10">Cytoplasm</location>
    </subcellularLocation>
</comment>
<gene>
    <name evidence="10 13" type="primary">mnmE</name>
    <name evidence="10" type="synonym">trmE</name>
    <name evidence="13" type="ORF">RBB81_05125</name>
</gene>
<dbReference type="InterPro" id="IPR027368">
    <property type="entry name" value="MnmE_dom2"/>
</dbReference>
<dbReference type="CDD" id="cd14858">
    <property type="entry name" value="TrmE_N"/>
    <property type="match status" value="1"/>
</dbReference>
<comment type="function">
    <text evidence="10">Exhibits a very high intrinsic GTPase hydrolysis rate. Involved in the addition of a carboxymethylaminomethyl (cmnm) group at the wobble position (U34) of certain tRNAs, forming tRNA-cmnm(5)s(2)U34.</text>
</comment>
<evidence type="ECO:0000256" key="3">
    <source>
        <dbReference type="ARBA" id="ARBA00022694"/>
    </source>
</evidence>
<evidence type="ECO:0000256" key="5">
    <source>
        <dbReference type="ARBA" id="ARBA00022741"/>
    </source>
</evidence>
<dbReference type="EMBL" id="CP132938">
    <property type="protein sequence ID" value="XCB23310.1"/>
    <property type="molecule type" value="Genomic_DNA"/>
</dbReference>
<feature type="binding site" evidence="10">
    <location>
        <begin position="244"/>
        <end position="249"/>
    </location>
    <ligand>
        <name>GTP</name>
        <dbReference type="ChEBI" id="CHEBI:37565"/>
    </ligand>
</feature>
<dbReference type="InterPro" id="IPR005225">
    <property type="entry name" value="Small_GTP-bd"/>
</dbReference>
<organism evidence="13">
    <name type="scientific">Tunturiibacter gelidiferens</name>
    <dbReference type="NCBI Taxonomy" id="3069689"/>
    <lineage>
        <taxon>Bacteria</taxon>
        <taxon>Pseudomonadati</taxon>
        <taxon>Acidobacteriota</taxon>
        <taxon>Terriglobia</taxon>
        <taxon>Terriglobales</taxon>
        <taxon>Acidobacteriaceae</taxon>
        <taxon>Tunturiibacter</taxon>
    </lineage>
</organism>
<evidence type="ECO:0000256" key="10">
    <source>
        <dbReference type="HAMAP-Rule" id="MF_00379"/>
    </source>
</evidence>
<comment type="caution">
    <text evidence="10">Lacks conserved residue(s) required for the propagation of feature annotation.</text>
</comment>
<keyword evidence="8 10" id="KW-0630">Potassium</keyword>
<dbReference type="Gene3D" id="3.40.50.300">
    <property type="entry name" value="P-loop containing nucleotide triphosphate hydrolases"/>
    <property type="match status" value="1"/>
</dbReference>
<dbReference type="SUPFAM" id="SSF52540">
    <property type="entry name" value="P-loop containing nucleoside triphosphate hydrolases"/>
    <property type="match status" value="1"/>
</dbReference>
<dbReference type="EC" id="3.6.-.-" evidence="10"/>
<feature type="binding site" evidence="10">
    <location>
        <position position="138"/>
    </location>
    <ligand>
        <name>(6S)-5-formyl-5,6,7,8-tetrahydrofolate</name>
        <dbReference type="ChEBI" id="CHEBI:57457"/>
    </ligand>
</feature>
<feature type="binding site" evidence="10">
    <location>
        <position position="467"/>
    </location>
    <ligand>
        <name>(6S)-5-formyl-5,6,7,8-tetrahydrofolate</name>
        <dbReference type="ChEBI" id="CHEBI:57457"/>
    </ligand>
</feature>
<accession>A0AAU7Z4A7</accession>
<dbReference type="RefSeq" id="WP_353072950.1">
    <property type="nucleotide sequence ID" value="NZ_CP132938.1"/>
</dbReference>
<evidence type="ECO:0000256" key="9">
    <source>
        <dbReference type="ARBA" id="ARBA00023134"/>
    </source>
</evidence>
<dbReference type="PANTHER" id="PTHR42714:SF2">
    <property type="entry name" value="TRNA MODIFICATION GTPASE GTPBP3, MITOCHONDRIAL"/>
    <property type="match status" value="1"/>
</dbReference>
<comment type="subunit">
    <text evidence="10">Homodimer. Heterotetramer of two MnmE and two MnmG subunits.</text>
</comment>
<dbReference type="GO" id="GO:0005525">
    <property type="term" value="F:GTP binding"/>
    <property type="evidence" value="ECO:0007669"/>
    <property type="project" value="UniProtKB-UniRule"/>
</dbReference>
<comment type="similarity">
    <text evidence="1 10 11">Belongs to the TRAFAC class TrmE-Era-EngA-EngB-Septin-like GTPase superfamily. TrmE GTPase family.</text>
</comment>
<dbReference type="Pfam" id="PF10396">
    <property type="entry name" value="TrmE_N"/>
    <property type="match status" value="1"/>
</dbReference>
<feature type="domain" description="TrmE-type G" evidence="12">
    <location>
        <begin position="234"/>
        <end position="389"/>
    </location>
</feature>
<name>A0AAU7Z4A7_9BACT</name>
<reference evidence="13" key="2">
    <citation type="journal article" date="2024" name="Environ. Microbiol.">
        <title>Genome analysis and description of Tunturibacter gen. nov. expands the diversity of Terriglobia in tundra soils.</title>
        <authorList>
            <person name="Messyasz A."/>
            <person name="Mannisto M.K."/>
            <person name="Kerkhof L.J."/>
            <person name="Haggblom M.M."/>
        </authorList>
    </citation>
    <scope>NUCLEOTIDE SEQUENCE</scope>
    <source>
        <strain evidence="13">M8UP39</strain>
    </source>
</reference>
<evidence type="ECO:0000313" key="13">
    <source>
        <dbReference type="EMBL" id="XCB23310.1"/>
    </source>
</evidence>
<dbReference type="InterPro" id="IPR006073">
    <property type="entry name" value="GTP-bd"/>
</dbReference>
<feature type="binding site" evidence="10">
    <location>
        <begin position="288"/>
        <end position="291"/>
    </location>
    <ligand>
        <name>GTP</name>
        <dbReference type="ChEBI" id="CHEBI:37565"/>
    </ligand>
</feature>
<dbReference type="PROSITE" id="PS51709">
    <property type="entry name" value="G_TRME"/>
    <property type="match status" value="1"/>
</dbReference>
<dbReference type="PRINTS" id="PR00326">
    <property type="entry name" value="GTP1OBG"/>
</dbReference>
<dbReference type="NCBIfam" id="NF003661">
    <property type="entry name" value="PRK05291.1-3"/>
    <property type="match status" value="1"/>
</dbReference>
<sequence>MSDPNSNSDSRFLSEDSKYSEDTIVAISTPPGRGGIGIVRLSGPAARTIAEPLLKLRHPLVPAQARFAEILDSTGEVLDEAVVTYFQSPHSYTSEDIVEISAHGSPVLLHHLLRQCLAAGARLAEPGEFTQRAFLSGRLDLTQAEAVYDLIESTTLHQARIAAQQLGGSLSRHITPIKQQLISLIAALEAGIDFAEDDIDLLAQDQISSQITAIEAPLTALEHSFDYGRIVRDGFTMAIVGRPNVGKSSLFNRLVERDRAIVTSTPGTTRDLVTERVSLEGIPLELIDTAGLRVSTDEAESIGIAKSREAMSEADVVLLVLDATALPHEEDAAAVATLTGRPFLIVINKQDLEHPESNILKPTLQTIETSALTGSGISELRRAILSLVTKEIPNVETAVLTNHRQQRSVSDALAALNRARQAATAIIPHEMILLDLYEGLHALDAFTGSTTTDDILNLIFSKFCIGK</sequence>
<dbReference type="NCBIfam" id="TIGR00231">
    <property type="entry name" value="small_GTP"/>
    <property type="match status" value="1"/>
</dbReference>
<evidence type="ECO:0000256" key="8">
    <source>
        <dbReference type="ARBA" id="ARBA00022958"/>
    </source>
</evidence>
<dbReference type="Pfam" id="PF12631">
    <property type="entry name" value="MnmE_helical"/>
    <property type="match status" value="1"/>
</dbReference>
<dbReference type="GO" id="GO:0046872">
    <property type="term" value="F:metal ion binding"/>
    <property type="evidence" value="ECO:0007669"/>
    <property type="project" value="UniProtKB-KW"/>
</dbReference>
<reference evidence="13" key="1">
    <citation type="submission" date="2023-08" db="EMBL/GenBank/DDBJ databases">
        <authorList>
            <person name="Messyasz A."/>
            <person name="Mannisto M.K."/>
            <person name="Kerkhof L.J."/>
            <person name="Haggblom M."/>
        </authorList>
    </citation>
    <scope>NUCLEOTIDE SEQUENCE</scope>
    <source>
        <strain evidence="13">M8UP39</strain>
    </source>
</reference>
<evidence type="ECO:0000256" key="4">
    <source>
        <dbReference type="ARBA" id="ARBA00022723"/>
    </source>
</evidence>
<evidence type="ECO:0000259" key="12">
    <source>
        <dbReference type="PROSITE" id="PS51709"/>
    </source>
</evidence>
<dbReference type="GO" id="GO:0030488">
    <property type="term" value="P:tRNA methylation"/>
    <property type="evidence" value="ECO:0007669"/>
    <property type="project" value="TreeGrafter"/>
</dbReference>
<dbReference type="AlphaFoldDB" id="A0AAU7Z4A7"/>
<feature type="binding site" evidence="10">
    <location>
        <begin position="263"/>
        <end position="269"/>
    </location>
    <ligand>
        <name>GTP</name>
        <dbReference type="ChEBI" id="CHEBI:37565"/>
    </ligand>
</feature>
<comment type="cofactor">
    <cofactor evidence="10">
        <name>K(+)</name>
        <dbReference type="ChEBI" id="CHEBI:29103"/>
    </cofactor>
    <text evidence="10">Binds 1 potassium ion per subunit.</text>
</comment>
<dbReference type="Pfam" id="PF01926">
    <property type="entry name" value="MMR_HSR1"/>
    <property type="match status" value="1"/>
</dbReference>
<dbReference type="Gene3D" id="3.30.1360.120">
    <property type="entry name" value="Probable tRNA modification gtpase trme, domain 1"/>
    <property type="match status" value="1"/>
</dbReference>
<dbReference type="FunFam" id="3.40.50.300:FF:001376">
    <property type="entry name" value="tRNA modification GTPase MnmE"/>
    <property type="match status" value="1"/>
</dbReference>
<evidence type="ECO:0000256" key="11">
    <source>
        <dbReference type="RuleBase" id="RU003313"/>
    </source>
</evidence>
<evidence type="ECO:0000256" key="1">
    <source>
        <dbReference type="ARBA" id="ARBA00011043"/>
    </source>
</evidence>
<feature type="binding site" evidence="10">
    <location>
        <position position="40"/>
    </location>
    <ligand>
        <name>(6S)-5-formyl-5,6,7,8-tetrahydrofolate</name>
        <dbReference type="ChEBI" id="CHEBI:57457"/>
    </ligand>
</feature>
<evidence type="ECO:0000256" key="7">
    <source>
        <dbReference type="ARBA" id="ARBA00022842"/>
    </source>
</evidence>
<dbReference type="InterPro" id="IPR004520">
    <property type="entry name" value="GTPase_MnmE"/>
</dbReference>
<dbReference type="GO" id="GO:0003924">
    <property type="term" value="F:GTPase activity"/>
    <property type="evidence" value="ECO:0007669"/>
    <property type="project" value="UniProtKB-UniRule"/>
</dbReference>
<dbReference type="InterPro" id="IPR018948">
    <property type="entry name" value="GTP-bd_TrmE_N"/>
</dbReference>
<keyword evidence="5 10" id="KW-0547">Nucleotide-binding</keyword>
<dbReference type="CDD" id="cd04164">
    <property type="entry name" value="trmE"/>
    <property type="match status" value="1"/>
</dbReference>
<dbReference type="InterPro" id="IPR027417">
    <property type="entry name" value="P-loop_NTPase"/>
</dbReference>
<keyword evidence="3 10" id="KW-0819">tRNA processing</keyword>
<proteinExistence type="inferred from homology"/>
<feature type="binding site" evidence="10">
    <location>
        <position position="269"/>
    </location>
    <ligand>
        <name>Mg(2+)</name>
        <dbReference type="ChEBI" id="CHEBI:18420"/>
    </ligand>
</feature>
<dbReference type="InterPro" id="IPR031168">
    <property type="entry name" value="G_TrmE"/>
</dbReference>
<dbReference type="InterPro" id="IPR025867">
    <property type="entry name" value="MnmE_helical"/>
</dbReference>
<keyword evidence="4 10" id="KW-0479">Metal-binding</keyword>
<keyword evidence="6 10" id="KW-0378">Hydrolase</keyword>
<dbReference type="Gene3D" id="1.20.120.430">
    <property type="entry name" value="tRNA modification GTPase MnmE domain 2"/>
    <property type="match status" value="1"/>
</dbReference>
<protein>
    <recommendedName>
        <fullName evidence="10">tRNA modification GTPase MnmE</fullName>
        <ecNumber evidence="10">3.6.-.-</ecNumber>
    </recommendedName>
</protein>
<dbReference type="PANTHER" id="PTHR42714">
    <property type="entry name" value="TRNA MODIFICATION GTPASE GTPBP3"/>
    <property type="match status" value="1"/>
</dbReference>
<feature type="binding site" evidence="10">
    <location>
        <position position="248"/>
    </location>
    <ligand>
        <name>Mg(2+)</name>
        <dbReference type="ChEBI" id="CHEBI:18420"/>
    </ligand>
</feature>
<dbReference type="NCBIfam" id="TIGR00450">
    <property type="entry name" value="mnmE_trmE_thdF"/>
    <property type="match status" value="1"/>
</dbReference>
<keyword evidence="2 10" id="KW-0963">Cytoplasm</keyword>
<dbReference type="KEGG" id="tgi:RBB81_05125"/>
<dbReference type="InterPro" id="IPR027266">
    <property type="entry name" value="TrmE/GcvT-like"/>
</dbReference>
<evidence type="ECO:0000256" key="6">
    <source>
        <dbReference type="ARBA" id="ARBA00022801"/>
    </source>
</evidence>